<sequence>MLRAAIAPADTDPASLPAMRRETDDILRVTTAHPDAPPVATLDDVRVRLLLARVGDELSHA</sequence>
<proteinExistence type="predicted"/>
<keyword evidence="2" id="KW-1185">Reference proteome</keyword>
<dbReference type="EMBL" id="CM000951">
    <property type="protein sequence ID" value="EDY61328.1"/>
    <property type="molecule type" value="Genomic_DNA"/>
</dbReference>
<evidence type="ECO:0000313" key="2">
    <source>
        <dbReference type="Proteomes" id="UP000002785"/>
    </source>
</evidence>
<dbReference type="HOGENOM" id="CLU_2920984_0_0_11"/>
<protein>
    <submittedName>
        <fullName evidence="1">Uncharacterized protein</fullName>
    </submittedName>
</protein>
<accession>B5I899</accession>
<dbReference type="Proteomes" id="UP000002785">
    <property type="component" value="Chromosome"/>
</dbReference>
<reference evidence="1" key="1">
    <citation type="submission" date="2009-10" db="EMBL/GenBank/DDBJ databases">
        <title>The genome sequence of Streptomyces sviceus strain ATCC 29083.</title>
        <authorList>
            <consortium name="The Broad Institute Genome Sequencing Platform"/>
            <consortium name="Broad Institute Microbial Sequencing Center"/>
            <person name="Fischbach M."/>
            <person name="Godfrey P."/>
            <person name="Ward D."/>
            <person name="Young S."/>
            <person name="Zeng Q."/>
            <person name="Koehrsen M."/>
            <person name="Alvarado L."/>
            <person name="Berlin A.M."/>
            <person name="Bochicchio J."/>
            <person name="Borenstein D."/>
            <person name="Chapman S.B."/>
            <person name="Chen Z."/>
            <person name="Engels R."/>
            <person name="Freedman E."/>
            <person name="Gellesch M."/>
            <person name="Goldberg J."/>
            <person name="Griggs A."/>
            <person name="Gujja S."/>
            <person name="Heilman E.R."/>
            <person name="Heiman D.I."/>
            <person name="Hepburn T.A."/>
            <person name="Howarth C."/>
            <person name="Jen D."/>
            <person name="Larson L."/>
            <person name="Lewis B."/>
            <person name="Mehta T."/>
            <person name="Park D."/>
            <person name="Pearson M."/>
            <person name="Richards J."/>
            <person name="Roberts A."/>
            <person name="Saif S."/>
            <person name="Shea T.D."/>
            <person name="Shenoy N."/>
            <person name="Sisk P."/>
            <person name="Stolte C."/>
            <person name="Sykes S.N."/>
            <person name="Thomson T."/>
            <person name="Walk T."/>
            <person name="White J."/>
            <person name="Yandava C."/>
            <person name="Straight P."/>
            <person name="Clardy J."/>
            <person name="Hung D."/>
            <person name="Kolter R."/>
            <person name="Mekalanos J."/>
            <person name="Walker S."/>
            <person name="Walsh C.T."/>
            <person name="Wieland-Brown L.C."/>
            <person name="Haas B."/>
            <person name="Nusbaum C."/>
            <person name="Birren B."/>
        </authorList>
    </citation>
    <scope>NUCLEOTIDE SEQUENCE [LARGE SCALE GENOMIC DNA]</scope>
    <source>
        <strain evidence="1">ATCC 29083</strain>
    </source>
</reference>
<gene>
    <name evidence="1" type="ORF">SSEG_10300</name>
</gene>
<evidence type="ECO:0000313" key="1">
    <source>
        <dbReference type="EMBL" id="EDY61328.1"/>
    </source>
</evidence>
<name>B5I899_STRX2</name>
<dbReference type="AlphaFoldDB" id="B5I899"/>
<organism evidence="1 2">
    <name type="scientific">Streptomyces sviceus (strain ATCC 29083 / DSM 924 / JCM 4929 / NBRC 13980 / NCIMB 11184 / NRRL 5439 / UC 5370)</name>
    <dbReference type="NCBI Taxonomy" id="463191"/>
    <lineage>
        <taxon>Bacteria</taxon>
        <taxon>Bacillati</taxon>
        <taxon>Actinomycetota</taxon>
        <taxon>Actinomycetes</taxon>
        <taxon>Kitasatosporales</taxon>
        <taxon>Streptomycetaceae</taxon>
        <taxon>Streptomyces</taxon>
    </lineage>
</organism>